<comment type="subcellular location">
    <subcellularLocation>
        <location evidence="1">Nucleus</location>
    </subcellularLocation>
</comment>
<dbReference type="InterPro" id="IPR045109">
    <property type="entry name" value="LSDs-like"/>
</dbReference>
<dbReference type="GO" id="GO:0046872">
    <property type="term" value="F:metal ion binding"/>
    <property type="evidence" value="ECO:0007669"/>
    <property type="project" value="UniProtKB-KW"/>
</dbReference>
<keyword evidence="4" id="KW-0539">Nucleus</keyword>
<dbReference type="PANTHER" id="PTHR12549">
    <property type="entry name" value="JMJC DOMAIN-CONTAINING HISTONE DEMETHYLATION PROTEIN"/>
    <property type="match status" value="1"/>
</dbReference>
<name>A0A392MJU8_9FABA</name>
<accession>A0A392MJU8</accession>
<evidence type="ECO:0000256" key="2">
    <source>
        <dbReference type="ARBA" id="ARBA00006801"/>
    </source>
</evidence>
<dbReference type="GO" id="GO:0031490">
    <property type="term" value="F:chromatin DNA binding"/>
    <property type="evidence" value="ECO:0007669"/>
    <property type="project" value="TreeGrafter"/>
</dbReference>
<dbReference type="GO" id="GO:0000785">
    <property type="term" value="C:chromatin"/>
    <property type="evidence" value="ECO:0007669"/>
    <property type="project" value="TreeGrafter"/>
</dbReference>
<dbReference type="Gene3D" id="2.60.120.650">
    <property type="entry name" value="Cupin"/>
    <property type="match status" value="1"/>
</dbReference>
<reference evidence="6 7" key="1">
    <citation type="journal article" date="2018" name="Front. Plant Sci.">
        <title>Red Clover (Trifolium pratense) and Zigzag Clover (T. medium) - A Picture of Genomic Similarities and Differences.</title>
        <authorList>
            <person name="Dluhosova J."/>
            <person name="Istvanek J."/>
            <person name="Nedelnik J."/>
            <person name="Repkova J."/>
        </authorList>
    </citation>
    <scope>NUCLEOTIDE SEQUENCE [LARGE SCALE GENOMIC DNA]</scope>
    <source>
        <strain evidence="7">cv. 10/8</strain>
        <tissue evidence="6">Leaf</tissue>
    </source>
</reference>
<dbReference type="PANTHER" id="PTHR12549:SF38">
    <property type="entry name" value="JMJC DOMAIN-CONTAINING HISTONE DEMETHYLASE 2, ISOFORM A"/>
    <property type="match status" value="1"/>
</dbReference>
<dbReference type="Pfam" id="PF02373">
    <property type="entry name" value="JmjC"/>
    <property type="match status" value="1"/>
</dbReference>
<organism evidence="6 7">
    <name type="scientific">Trifolium medium</name>
    <dbReference type="NCBI Taxonomy" id="97028"/>
    <lineage>
        <taxon>Eukaryota</taxon>
        <taxon>Viridiplantae</taxon>
        <taxon>Streptophyta</taxon>
        <taxon>Embryophyta</taxon>
        <taxon>Tracheophyta</taxon>
        <taxon>Spermatophyta</taxon>
        <taxon>Magnoliopsida</taxon>
        <taxon>eudicotyledons</taxon>
        <taxon>Gunneridae</taxon>
        <taxon>Pentapetalae</taxon>
        <taxon>rosids</taxon>
        <taxon>fabids</taxon>
        <taxon>Fabales</taxon>
        <taxon>Fabaceae</taxon>
        <taxon>Papilionoideae</taxon>
        <taxon>50 kb inversion clade</taxon>
        <taxon>NPAAA clade</taxon>
        <taxon>Hologalegina</taxon>
        <taxon>IRL clade</taxon>
        <taxon>Trifolieae</taxon>
        <taxon>Trifolium</taxon>
    </lineage>
</organism>
<dbReference type="Proteomes" id="UP000265520">
    <property type="component" value="Unassembled WGS sequence"/>
</dbReference>
<evidence type="ECO:0000313" key="6">
    <source>
        <dbReference type="EMBL" id="MCH87631.1"/>
    </source>
</evidence>
<dbReference type="SUPFAM" id="SSF51197">
    <property type="entry name" value="Clavaminate synthase-like"/>
    <property type="match status" value="1"/>
</dbReference>
<dbReference type="GO" id="GO:0032454">
    <property type="term" value="F:histone H3K9 demethylase activity"/>
    <property type="evidence" value="ECO:0007669"/>
    <property type="project" value="InterPro"/>
</dbReference>
<proteinExistence type="inferred from homology"/>
<feature type="non-terminal residue" evidence="6">
    <location>
        <position position="1"/>
    </location>
</feature>
<comment type="caution">
    <text evidence="6">The sequence shown here is derived from an EMBL/GenBank/DDBJ whole genome shotgun (WGS) entry which is preliminary data.</text>
</comment>
<dbReference type="InterPro" id="IPR003347">
    <property type="entry name" value="JmjC_dom"/>
</dbReference>
<comment type="similarity">
    <text evidence="2">Belongs to the JARID1 histone demethylase family.</text>
</comment>
<dbReference type="AlphaFoldDB" id="A0A392MJU8"/>
<evidence type="ECO:0000256" key="4">
    <source>
        <dbReference type="ARBA" id="ARBA00023242"/>
    </source>
</evidence>
<evidence type="ECO:0000256" key="3">
    <source>
        <dbReference type="ARBA" id="ARBA00022723"/>
    </source>
</evidence>
<sequence length="91" mass="10315">VEPWTFEQYLGEAVFIPAGCPHQVRNRKSCIKVAMDFVSPENVHECVRLTEEFRLLPKSHRSKEDKLEIKKMALYAADVAIAEATELVGAK</sequence>
<protein>
    <submittedName>
        <fullName evidence="6">ENBP1</fullName>
    </submittedName>
</protein>
<dbReference type="GO" id="GO:0003712">
    <property type="term" value="F:transcription coregulator activity"/>
    <property type="evidence" value="ECO:0007669"/>
    <property type="project" value="TreeGrafter"/>
</dbReference>
<dbReference type="GO" id="GO:0000118">
    <property type="term" value="C:histone deacetylase complex"/>
    <property type="evidence" value="ECO:0007669"/>
    <property type="project" value="TreeGrafter"/>
</dbReference>
<dbReference type="GO" id="GO:0006357">
    <property type="term" value="P:regulation of transcription by RNA polymerase II"/>
    <property type="evidence" value="ECO:0007669"/>
    <property type="project" value="TreeGrafter"/>
</dbReference>
<evidence type="ECO:0000259" key="5">
    <source>
        <dbReference type="PROSITE" id="PS51184"/>
    </source>
</evidence>
<evidence type="ECO:0000313" key="7">
    <source>
        <dbReference type="Proteomes" id="UP000265520"/>
    </source>
</evidence>
<dbReference type="EMBL" id="LXQA010012604">
    <property type="protein sequence ID" value="MCH87631.1"/>
    <property type="molecule type" value="Genomic_DNA"/>
</dbReference>
<keyword evidence="3" id="KW-0479">Metal-binding</keyword>
<dbReference type="PROSITE" id="PS51184">
    <property type="entry name" value="JMJC"/>
    <property type="match status" value="1"/>
</dbReference>
<gene>
    <name evidence="6" type="ORF">A2U01_0008508</name>
</gene>
<feature type="domain" description="JmjC" evidence="5">
    <location>
        <begin position="1"/>
        <end position="54"/>
    </location>
</feature>
<keyword evidence="7" id="KW-1185">Reference proteome</keyword>
<evidence type="ECO:0000256" key="1">
    <source>
        <dbReference type="ARBA" id="ARBA00004123"/>
    </source>
</evidence>